<feature type="signal peptide" evidence="1">
    <location>
        <begin position="1"/>
        <end position="18"/>
    </location>
</feature>
<comment type="caution">
    <text evidence="2">The sequence shown here is derived from an EMBL/GenBank/DDBJ whole genome shotgun (WGS) entry which is preliminary data.</text>
</comment>
<reference evidence="2" key="2">
    <citation type="submission" date="2020-12" db="EMBL/GenBank/DDBJ databases">
        <authorList>
            <person name="Kanost M."/>
        </authorList>
    </citation>
    <scope>NUCLEOTIDE SEQUENCE</scope>
</reference>
<name>A0A921ZXU2_MANSE</name>
<dbReference type="Proteomes" id="UP000791440">
    <property type="component" value="Unassembled WGS sequence"/>
</dbReference>
<dbReference type="EMBL" id="JH669506">
    <property type="protein sequence ID" value="KAG6465404.1"/>
    <property type="molecule type" value="Genomic_DNA"/>
</dbReference>
<keyword evidence="3" id="KW-1185">Reference proteome</keyword>
<protein>
    <submittedName>
        <fullName evidence="2">Uncharacterized protein</fullName>
    </submittedName>
</protein>
<feature type="chain" id="PRO_5036788505" evidence="1">
    <location>
        <begin position="19"/>
        <end position="151"/>
    </location>
</feature>
<sequence length="151" mass="17423">MLPALKLLIVFILHTTEGDEEAIMIKLRPEQIINTFRSVISSAYLKKLANDFAVKAANHFIDAIRNKETELSIDNYRTPRNEKIQKTEDDLLNEREVLTLLKDPLPDGDNLDILLDHSDEASKVMKKKKKIPVIELRKINGIYYRRLLGLI</sequence>
<gene>
    <name evidence="2" type="ORF">O3G_MSEX015128</name>
</gene>
<accession>A0A921ZXU2</accession>
<keyword evidence="1" id="KW-0732">Signal</keyword>
<dbReference type="AlphaFoldDB" id="A0A921ZXU2"/>
<evidence type="ECO:0000256" key="1">
    <source>
        <dbReference type="SAM" id="SignalP"/>
    </source>
</evidence>
<proteinExistence type="predicted"/>
<evidence type="ECO:0000313" key="3">
    <source>
        <dbReference type="Proteomes" id="UP000791440"/>
    </source>
</evidence>
<evidence type="ECO:0000313" key="2">
    <source>
        <dbReference type="EMBL" id="KAG6465404.1"/>
    </source>
</evidence>
<reference evidence="2" key="1">
    <citation type="journal article" date="2016" name="Insect Biochem. Mol. Biol.">
        <title>Multifaceted biological insights from a draft genome sequence of the tobacco hornworm moth, Manduca sexta.</title>
        <authorList>
            <person name="Kanost M.R."/>
            <person name="Arrese E.L."/>
            <person name="Cao X."/>
            <person name="Chen Y.R."/>
            <person name="Chellapilla S."/>
            <person name="Goldsmith M.R."/>
            <person name="Grosse-Wilde E."/>
            <person name="Heckel D.G."/>
            <person name="Herndon N."/>
            <person name="Jiang H."/>
            <person name="Papanicolaou A."/>
            <person name="Qu J."/>
            <person name="Soulages J.L."/>
            <person name="Vogel H."/>
            <person name="Walters J."/>
            <person name="Waterhouse R.M."/>
            <person name="Ahn S.J."/>
            <person name="Almeida F.C."/>
            <person name="An C."/>
            <person name="Aqrawi P."/>
            <person name="Bretschneider A."/>
            <person name="Bryant W.B."/>
            <person name="Bucks S."/>
            <person name="Chao H."/>
            <person name="Chevignon G."/>
            <person name="Christen J.M."/>
            <person name="Clarke D.F."/>
            <person name="Dittmer N.T."/>
            <person name="Ferguson L.C.F."/>
            <person name="Garavelou S."/>
            <person name="Gordon K.H.J."/>
            <person name="Gunaratna R.T."/>
            <person name="Han Y."/>
            <person name="Hauser F."/>
            <person name="He Y."/>
            <person name="Heidel-Fischer H."/>
            <person name="Hirsh A."/>
            <person name="Hu Y."/>
            <person name="Jiang H."/>
            <person name="Kalra D."/>
            <person name="Klinner C."/>
            <person name="Konig C."/>
            <person name="Kovar C."/>
            <person name="Kroll A.R."/>
            <person name="Kuwar S.S."/>
            <person name="Lee S.L."/>
            <person name="Lehman R."/>
            <person name="Li K."/>
            <person name="Li Z."/>
            <person name="Liang H."/>
            <person name="Lovelace S."/>
            <person name="Lu Z."/>
            <person name="Mansfield J.H."/>
            <person name="McCulloch K.J."/>
            <person name="Mathew T."/>
            <person name="Morton B."/>
            <person name="Muzny D.M."/>
            <person name="Neunemann D."/>
            <person name="Ongeri F."/>
            <person name="Pauchet Y."/>
            <person name="Pu L.L."/>
            <person name="Pyrousis I."/>
            <person name="Rao X.J."/>
            <person name="Redding A."/>
            <person name="Roesel C."/>
            <person name="Sanchez-Gracia A."/>
            <person name="Schaack S."/>
            <person name="Shukla A."/>
            <person name="Tetreau G."/>
            <person name="Wang Y."/>
            <person name="Xiong G.H."/>
            <person name="Traut W."/>
            <person name="Walsh T.K."/>
            <person name="Worley K.C."/>
            <person name="Wu D."/>
            <person name="Wu W."/>
            <person name="Wu Y.Q."/>
            <person name="Zhang X."/>
            <person name="Zou Z."/>
            <person name="Zucker H."/>
            <person name="Briscoe A.D."/>
            <person name="Burmester T."/>
            <person name="Clem R.J."/>
            <person name="Feyereisen R."/>
            <person name="Grimmelikhuijzen C.J.P."/>
            <person name="Hamodrakas S.J."/>
            <person name="Hansson B.S."/>
            <person name="Huguet E."/>
            <person name="Jermiin L.S."/>
            <person name="Lan Q."/>
            <person name="Lehman H.K."/>
            <person name="Lorenzen M."/>
            <person name="Merzendorfer H."/>
            <person name="Michalopoulos I."/>
            <person name="Morton D.B."/>
            <person name="Muthukrishnan S."/>
            <person name="Oakeshott J.G."/>
            <person name="Palmer W."/>
            <person name="Park Y."/>
            <person name="Passarelli A.L."/>
            <person name="Rozas J."/>
            <person name="Schwartz L.M."/>
            <person name="Smith W."/>
            <person name="Southgate A."/>
            <person name="Vilcinskas A."/>
            <person name="Vogt R."/>
            <person name="Wang P."/>
            <person name="Werren J."/>
            <person name="Yu X.Q."/>
            <person name="Zhou J.J."/>
            <person name="Brown S.J."/>
            <person name="Scherer S.E."/>
            <person name="Richards S."/>
            <person name="Blissard G.W."/>
        </authorList>
    </citation>
    <scope>NUCLEOTIDE SEQUENCE</scope>
</reference>
<organism evidence="2 3">
    <name type="scientific">Manduca sexta</name>
    <name type="common">Tobacco hawkmoth</name>
    <name type="synonym">Tobacco hornworm</name>
    <dbReference type="NCBI Taxonomy" id="7130"/>
    <lineage>
        <taxon>Eukaryota</taxon>
        <taxon>Metazoa</taxon>
        <taxon>Ecdysozoa</taxon>
        <taxon>Arthropoda</taxon>
        <taxon>Hexapoda</taxon>
        <taxon>Insecta</taxon>
        <taxon>Pterygota</taxon>
        <taxon>Neoptera</taxon>
        <taxon>Endopterygota</taxon>
        <taxon>Lepidoptera</taxon>
        <taxon>Glossata</taxon>
        <taxon>Ditrysia</taxon>
        <taxon>Bombycoidea</taxon>
        <taxon>Sphingidae</taxon>
        <taxon>Sphinginae</taxon>
        <taxon>Sphingini</taxon>
        <taxon>Manduca</taxon>
    </lineage>
</organism>